<dbReference type="PANTHER" id="PTHR35007">
    <property type="entry name" value="INTEGRAL MEMBRANE PROTEIN-RELATED"/>
    <property type="match status" value="1"/>
</dbReference>
<name>A0A6J7D0L9_9ZZZZ</name>
<evidence type="ECO:0000256" key="1">
    <source>
        <dbReference type="ARBA" id="ARBA00004651"/>
    </source>
</evidence>
<feature type="transmembrane region" description="Helical" evidence="7">
    <location>
        <begin position="327"/>
        <end position="348"/>
    </location>
</feature>
<feature type="region of interest" description="Disordered" evidence="6">
    <location>
        <begin position="285"/>
        <end position="320"/>
    </location>
</feature>
<evidence type="ECO:0000256" key="5">
    <source>
        <dbReference type="ARBA" id="ARBA00023136"/>
    </source>
</evidence>
<dbReference type="Pfam" id="PF00482">
    <property type="entry name" value="T2SSF"/>
    <property type="match status" value="1"/>
</dbReference>
<gene>
    <name evidence="9" type="ORF">UFOPK3317_00477</name>
</gene>
<evidence type="ECO:0000259" key="8">
    <source>
        <dbReference type="PROSITE" id="PS50234"/>
    </source>
</evidence>
<comment type="subcellular location">
    <subcellularLocation>
        <location evidence="1">Cell membrane</location>
        <topology evidence="1">Multi-pass membrane protein</topology>
    </subcellularLocation>
</comment>
<feature type="domain" description="VWFA" evidence="8">
    <location>
        <begin position="90"/>
        <end position="252"/>
    </location>
</feature>
<feature type="transmembrane region" description="Helical" evidence="7">
    <location>
        <begin position="608"/>
        <end position="628"/>
    </location>
</feature>
<dbReference type="InterPro" id="IPR036465">
    <property type="entry name" value="vWFA_dom_sf"/>
</dbReference>
<feature type="transmembrane region" description="Helical" evidence="7">
    <location>
        <begin position="575"/>
        <end position="596"/>
    </location>
</feature>
<dbReference type="Pfam" id="PF13519">
    <property type="entry name" value="VWA_2"/>
    <property type="match status" value="1"/>
</dbReference>
<dbReference type="InterPro" id="IPR018076">
    <property type="entry name" value="T2SS_GspF_dom"/>
</dbReference>
<dbReference type="InterPro" id="IPR010916">
    <property type="entry name" value="TonB_box_CS"/>
</dbReference>
<feature type="transmembrane region" description="Helical" evidence="7">
    <location>
        <begin position="432"/>
        <end position="450"/>
    </location>
</feature>
<organism evidence="9">
    <name type="scientific">freshwater metagenome</name>
    <dbReference type="NCBI Taxonomy" id="449393"/>
    <lineage>
        <taxon>unclassified sequences</taxon>
        <taxon>metagenomes</taxon>
        <taxon>ecological metagenomes</taxon>
    </lineage>
</organism>
<evidence type="ECO:0000256" key="6">
    <source>
        <dbReference type="SAM" id="MobiDB-lite"/>
    </source>
</evidence>
<feature type="compositionally biased region" description="Low complexity" evidence="6">
    <location>
        <begin position="307"/>
        <end position="319"/>
    </location>
</feature>
<keyword evidence="3 7" id="KW-0812">Transmembrane</keyword>
<dbReference type="GO" id="GO:0005886">
    <property type="term" value="C:plasma membrane"/>
    <property type="evidence" value="ECO:0007669"/>
    <property type="project" value="UniProtKB-SubCell"/>
</dbReference>
<dbReference type="SUPFAM" id="SSF53300">
    <property type="entry name" value="vWA-like"/>
    <property type="match status" value="1"/>
</dbReference>
<evidence type="ECO:0000313" key="9">
    <source>
        <dbReference type="EMBL" id="CAB4862434.1"/>
    </source>
</evidence>
<evidence type="ECO:0000256" key="2">
    <source>
        <dbReference type="ARBA" id="ARBA00022475"/>
    </source>
</evidence>
<sequence>MISRKGSLLPLAAAAAAALFTAALFPTLAGAADSVVVSGADLSAAPKVTLTVAVTTASGSPNLNSSAFTVLETTSKRSAKVIGLPGDASQVALVIDTSGSMSGAGLNGAKAAAVALLAQLPPAASVSVTGFGNTPYVASNFTTDRAATTSAINNLKANGETALNDAVSMGAKSFTSARRTLVVLTDGRDTVSTGSTQQATKDVKVSNAVVYGVVLDTADSDVVAPTAYASASGGQIARATDPSGLRGIFTKIGSELASQYQISFFSTGKGSTGFTVRVATPEGTKSGTIRLTLPASPTDAGAEEALPSPTTPSGNTSTSEGAGSSPLLLILGLVAIMGAVGVGAFAFLSSSAPESQLAGNKNSSGSSPTMLSEIRRGATALAEQSLRAAEGGDALNKALERAGIDMRPAEYILAVGLSILVSGIVGLLLGQLVMAIIFALIAFFVARLILTRRIAKRQLAFADQLEQTLPLLAGSLRAGFSVTQAIDAVARESESPTADEFRRVVTETRLGKDLNDALAALAERTENQDFKWVVQAMEIHRAVGGDLAEVLDNVFSTIRDRNSVRRQIQALGAEGRLSATVLIALPFGAAMFIQLINPGYLGLLFQSALGWTLLITALISIGIGSLWIKRLLKVEY</sequence>
<reference evidence="9" key="1">
    <citation type="submission" date="2020-05" db="EMBL/GenBank/DDBJ databases">
        <authorList>
            <person name="Chiriac C."/>
            <person name="Salcher M."/>
            <person name="Ghai R."/>
            <person name="Kavagutti S V."/>
        </authorList>
    </citation>
    <scope>NUCLEOTIDE SEQUENCE</scope>
</reference>
<dbReference type="PANTHER" id="PTHR35007:SF1">
    <property type="entry name" value="PILUS ASSEMBLY PROTEIN"/>
    <property type="match status" value="1"/>
</dbReference>
<protein>
    <submittedName>
        <fullName evidence="9">Unannotated protein</fullName>
    </submittedName>
</protein>
<proteinExistence type="predicted"/>
<dbReference type="PROSITE" id="PS50234">
    <property type="entry name" value="VWFA"/>
    <property type="match status" value="1"/>
</dbReference>
<dbReference type="CDD" id="cd00198">
    <property type="entry name" value="vWFA"/>
    <property type="match status" value="1"/>
</dbReference>
<evidence type="ECO:0000256" key="7">
    <source>
        <dbReference type="SAM" id="Phobius"/>
    </source>
</evidence>
<keyword evidence="5 7" id="KW-0472">Membrane</keyword>
<dbReference type="InterPro" id="IPR002035">
    <property type="entry name" value="VWF_A"/>
</dbReference>
<dbReference type="Gene3D" id="1.20.81.30">
    <property type="entry name" value="Type II secretion system (T2SS), domain F"/>
    <property type="match status" value="1"/>
</dbReference>
<keyword evidence="4 7" id="KW-1133">Transmembrane helix</keyword>
<evidence type="ECO:0000256" key="4">
    <source>
        <dbReference type="ARBA" id="ARBA00022989"/>
    </source>
</evidence>
<dbReference type="Gene3D" id="3.40.50.410">
    <property type="entry name" value="von Willebrand factor, type A domain"/>
    <property type="match status" value="1"/>
</dbReference>
<dbReference type="AlphaFoldDB" id="A0A6J7D0L9"/>
<dbReference type="EMBL" id="CAFBLK010000062">
    <property type="protein sequence ID" value="CAB4862434.1"/>
    <property type="molecule type" value="Genomic_DNA"/>
</dbReference>
<dbReference type="PROSITE" id="PS00430">
    <property type="entry name" value="TONB_DEPENDENT_REC_1"/>
    <property type="match status" value="1"/>
</dbReference>
<dbReference type="SMART" id="SM00327">
    <property type="entry name" value="VWA"/>
    <property type="match status" value="1"/>
</dbReference>
<accession>A0A6J7D0L9</accession>
<feature type="transmembrane region" description="Helical" evidence="7">
    <location>
        <begin position="409"/>
        <end position="426"/>
    </location>
</feature>
<evidence type="ECO:0000256" key="3">
    <source>
        <dbReference type="ARBA" id="ARBA00022692"/>
    </source>
</evidence>
<keyword evidence="2" id="KW-1003">Cell membrane</keyword>
<dbReference type="InterPro" id="IPR042094">
    <property type="entry name" value="T2SS_GspF_sf"/>
</dbReference>